<feature type="domain" description="Pirin N-terminal" evidence="4">
    <location>
        <begin position="38"/>
        <end position="134"/>
    </location>
</feature>
<feature type="binding site" evidence="2">
    <location>
        <position position="114"/>
    </location>
    <ligand>
        <name>Fe cation</name>
        <dbReference type="ChEBI" id="CHEBI:24875"/>
    </ligand>
</feature>
<dbReference type="Proteomes" id="UP000070444">
    <property type="component" value="Unassembled WGS sequence"/>
</dbReference>
<dbReference type="Gene3D" id="2.60.120.10">
    <property type="entry name" value="Jelly Rolls"/>
    <property type="match status" value="2"/>
</dbReference>
<comment type="similarity">
    <text evidence="1 3">Belongs to the pirin family.</text>
</comment>
<dbReference type="InterPro" id="IPR012093">
    <property type="entry name" value="Pirin"/>
</dbReference>
<reference evidence="6 7" key="1">
    <citation type="journal article" date="2015" name="Genome Biol. Evol.">
        <title>Phylogenomic analyses indicate that early fungi evolved digesting cell walls of algal ancestors of land plants.</title>
        <authorList>
            <person name="Chang Y."/>
            <person name="Wang S."/>
            <person name="Sekimoto S."/>
            <person name="Aerts A.L."/>
            <person name="Choi C."/>
            <person name="Clum A."/>
            <person name="LaButti K.M."/>
            <person name="Lindquist E.A."/>
            <person name="Yee Ngan C."/>
            <person name="Ohm R.A."/>
            <person name="Salamov A.A."/>
            <person name="Grigoriev I.V."/>
            <person name="Spatafora J.W."/>
            <person name="Berbee M.L."/>
        </authorList>
    </citation>
    <scope>NUCLEOTIDE SEQUENCE [LARGE SCALE GENOMIC DNA]</scope>
    <source>
        <strain evidence="6 7">NRRL 28638</strain>
    </source>
</reference>
<dbReference type="InterPro" id="IPR003829">
    <property type="entry name" value="Pirin_N_dom"/>
</dbReference>
<comment type="cofactor">
    <cofactor evidence="2">
        <name>Fe cation</name>
        <dbReference type="ChEBI" id="CHEBI:24875"/>
    </cofactor>
    <text evidence="2">Binds 1 Fe cation per subunit.</text>
</comment>
<dbReference type="InterPro" id="IPR014710">
    <property type="entry name" value="RmlC-like_jellyroll"/>
</dbReference>
<dbReference type="InterPro" id="IPR008778">
    <property type="entry name" value="Pirin_C_dom"/>
</dbReference>
<sequence>MILASTEENNKDHDKKFIRKVTYQSVANPQEEGVGATVFRSIGNQSLRNLDPFLALDEFKISYPAGFPDHPHRGFETVTYVISGKTAHEDFAGHKGVIETGGLQWMTAGKGIVHAEMPAVKDPNFESTGLQLWVNLSKSDKMCDPSYQDLKDSDIPRATPFEGVEIKVIAGESFGISSKIRNKTPVMYLDFKMEPNKLIEHSIPSVFQTAFIYILSGQVRIGKEATFANPHSTVVLDRGTPDQDSYVLIKSLDQPTHFVLIAGKPHNEPISRQGPFVMNAEEEIDQAFKDYKAHENGFERGVDWKSKIGGM</sequence>
<feature type="domain" description="Pirin C-terminal" evidence="5">
    <location>
        <begin position="188"/>
        <end position="296"/>
    </location>
</feature>
<dbReference type="SUPFAM" id="SSF51182">
    <property type="entry name" value="RmlC-like cupins"/>
    <property type="match status" value="1"/>
</dbReference>
<evidence type="ECO:0000256" key="2">
    <source>
        <dbReference type="PIRSR" id="PIRSR006232-1"/>
    </source>
</evidence>
<dbReference type="GO" id="GO:0005634">
    <property type="term" value="C:nucleus"/>
    <property type="evidence" value="ECO:0007669"/>
    <property type="project" value="TreeGrafter"/>
</dbReference>
<keyword evidence="2" id="KW-0408">Iron</keyword>
<evidence type="ECO:0008006" key="8">
    <source>
        <dbReference type="Google" id="ProtNLM"/>
    </source>
</evidence>
<keyword evidence="7" id="KW-1185">Reference proteome</keyword>
<dbReference type="PANTHER" id="PTHR13903">
    <property type="entry name" value="PIRIN-RELATED"/>
    <property type="match status" value="1"/>
</dbReference>
<evidence type="ECO:0000313" key="6">
    <source>
        <dbReference type="EMBL" id="KXN70567.1"/>
    </source>
</evidence>
<dbReference type="CDD" id="cd02909">
    <property type="entry name" value="cupin_pirin_N"/>
    <property type="match status" value="1"/>
</dbReference>
<evidence type="ECO:0000259" key="4">
    <source>
        <dbReference type="Pfam" id="PF02678"/>
    </source>
</evidence>
<gene>
    <name evidence="6" type="ORF">CONCODRAFT_17571</name>
</gene>
<dbReference type="STRING" id="796925.A0A137P6C7"/>
<dbReference type="Pfam" id="PF02678">
    <property type="entry name" value="Pirin"/>
    <property type="match status" value="1"/>
</dbReference>
<dbReference type="OMA" id="QIWVALP"/>
<name>A0A137P6C7_CONC2</name>
<dbReference type="AlphaFoldDB" id="A0A137P6C7"/>
<evidence type="ECO:0000256" key="3">
    <source>
        <dbReference type="RuleBase" id="RU003457"/>
    </source>
</evidence>
<keyword evidence="2" id="KW-0479">Metal-binding</keyword>
<proteinExistence type="inferred from homology"/>
<evidence type="ECO:0000259" key="5">
    <source>
        <dbReference type="Pfam" id="PF05726"/>
    </source>
</evidence>
<dbReference type="OrthoDB" id="198735at2759"/>
<dbReference type="GO" id="GO:0046872">
    <property type="term" value="F:metal ion binding"/>
    <property type="evidence" value="ECO:0007669"/>
    <property type="project" value="UniProtKB-KW"/>
</dbReference>
<dbReference type="PANTHER" id="PTHR13903:SF8">
    <property type="entry name" value="PIRIN"/>
    <property type="match status" value="1"/>
</dbReference>
<evidence type="ECO:0000256" key="1">
    <source>
        <dbReference type="ARBA" id="ARBA00008416"/>
    </source>
</evidence>
<protein>
    <recommendedName>
        <fullName evidence="8">Pirin-like protein</fullName>
    </recommendedName>
</protein>
<feature type="binding site" evidence="2">
    <location>
        <position position="116"/>
    </location>
    <ligand>
        <name>Fe cation</name>
        <dbReference type="ChEBI" id="CHEBI:24875"/>
    </ligand>
</feature>
<dbReference type="EMBL" id="KQ964499">
    <property type="protein sequence ID" value="KXN70567.1"/>
    <property type="molecule type" value="Genomic_DNA"/>
</dbReference>
<dbReference type="PIRSF" id="PIRSF006232">
    <property type="entry name" value="Pirin"/>
    <property type="match status" value="1"/>
</dbReference>
<dbReference type="GO" id="GO:0008127">
    <property type="term" value="F:quercetin 2,3-dioxygenase activity"/>
    <property type="evidence" value="ECO:0007669"/>
    <property type="project" value="TreeGrafter"/>
</dbReference>
<feature type="binding site" evidence="2">
    <location>
        <position position="72"/>
    </location>
    <ligand>
        <name>Fe cation</name>
        <dbReference type="ChEBI" id="CHEBI:24875"/>
    </ligand>
</feature>
<dbReference type="InterPro" id="IPR011051">
    <property type="entry name" value="RmlC_Cupin_sf"/>
</dbReference>
<accession>A0A137P6C7</accession>
<feature type="non-terminal residue" evidence="6">
    <location>
        <position position="311"/>
    </location>
</feature>
<dbReference type="CDD" id="cd02247">
    <property type="entry name" value="cupin_pirin_C"/>
    <property type="match status" value="1"/>
</dbReference>
<dbReference type="Pfam" id="PF05726">
    <property type="entry name" value="Pirin_C"/>
    <property type="match status" value="1"/>
</dbReference>
<feature type="binding site" evidence="2">
    <location>
        <position position="70"/>
    </location>
    <ligand>
        <name>Fe cation</name>
        <dbReference type="ChEBI" id="CHEBI:24875"/>
    </ligand>
</feature>
<organism evidence="6 7">
    <name type="scientific">Conidiobolus coronatus (strain ATCC 28846 / CBS 209.66 / NRRL 28638)</name>
    <name type="common">Delacroixia coronata</name>
    <dbReference type="NCBI Taxonomy" id="796925"/>
    <lineage>
        <taxon>Eukaryota</taxon>
        <taxon>Fungi</taxon>
        <taxon>Fungi incertae sedis</taxon>
        <taxon>Zoopagomycota</taxon>
        <taxon>Entomophthoromycotina</taxon>
        <taxon>Entomophthoromycetes</taxon>
        <taxon>Entomophthorales</taxon>
        <taxon>Ancylistaceae</taxon>
        <taxon>Conidiobolus</taxon>
    </lineage>
</organism>
<evidence type="ECO:0000313" key="7">
    <source>
        <dbReference type="Proteomes" id="UP000070444"/>
    </source>
</evidence>